<protein>
    <submittedName>
        <fullName evidence="1">Uncharacterized protein</fullName>
    </submittedName>
</protein>
<accession>A0AA95HXR0</accession>
<reference evidence="1" key="1">
    <citation type="journal article" date="2023" name="Nat. Commun.">
        <title>Identification of a novel Human Milk Oligosaccharides utilization cluster in the infant gut commensal Bacteroides dorei.</title>
        <authorList>
            <person name="Kijner S."/>
            <person name="Ennis D."/>
            <person name="Shmorak S."/>
            <person name="Florentin A."/>
            <person name="Yassour M."/>
        </authorList>
    </citation>
    <scope>NUCLEOTIDE SEQUENCE</scope>
    <source>
        <strain evidence="1">2</strain>
    </source>
</reference>
<dbReference type="AlphaFoldDB" id="A0AA95HXR0"/>
<proteinExistence type="predicted"/>
<gene>
    <name evidence="1" type="ORF">QNN11_08845</name>
</gene>
<sequence>MRLDYITKVKSTTWNADVIIEHNTYKVAFNVYKCLHNVEATYKAMRKERVYRCWLLLPAVNSSYQEQKDHEIRELGEFRTKRLVLEVWKKIEFDN</sequence>
<dbReference type="Proteomes" id="UP001177934">
    <property type="component" value="Chromosome"/>
</dbReference>
<name>A0AA95HXR0_9BACT</name>
<organism evidence="1 2">
    <name type="scientific">Phocaeicola dorei</name>
    <dbReference type="NCBI Taxonomy" id="357276"/>
    <lineage>
        <taxon>Bacteria</taxon>
        <taxon>Pseudomonadati</taxon>
        <taxon>Bacteroidota</taxon>
        <taxon>Bacteroidia</taxon>
        <taxon>Bacteroidales</taxon>
        <taxon>Bacteroidaceae</taxon>
        <taxon>Phocaeicola</taxon>
    </lineage>
</organism>
<evidence type="ECO:0000313" key="2">
    <source>
        <dbReference type="Proteomes" id="UP001177934"/>
    </source>
</evidence>
<dbReference type="RefSeq" id="WP_195297838.1">
    <property type="nucleotide sequence ID" value="NZ_DAWENH010000073.1"/>
</dbReference>
<dbReference type="EMBL" id="CP126056">
    <property type="protein sequence ID" value="WHX11370.1"/>
    <property type="molecule type" value="Genomic_DNA"/>
</dbReference>
<evidence type="ECO:0000313" key="1">
    <source>
        <dbReference type="EMBL" id="WHX11370.1"/>
    </source>
</evidence>